<dbReference type="EMBL" id="BSYR01000013">
    <property type="protein sequence ID" value="GMI77074.1"/>
    <property type="molecule type" value="Genomic_DNA"/>
</dbReference>
<organism evidence="2 3">
    <name type="scientific">Hibiscus trionum</name>
    <name type="common">Flower of an hour</name>
    <dbReference type="NCBI Taxonomy" id="183268"/>
    <lineage>
        <taxon>Eukaryota</taxon>
        <taxon>Viridiplantae</taxon>
        <taxon>Streptophyta</taxon>
        <taxon>Embryophyta</taxon>
        <taxon>Tracheophyta</taxon>
        <taxon>Spermatophyta</taxon>
        <taxon>Magnoliopsida</taxon>
        <taxon>eudicotyledons</taxon>
        <taxon>Gunneridae</taxon>
        <taxon>Pentapetalae</taxon>
        <taxon>rosids</taxon>
        <taxon>malvids</taxon>
        <taxon>Malvales</taxon>
        <taxon>Malvaceae</taxon>
        <taxon>Malvoideae</taxon>
        <taxon>Hibiscus</taxon>
    </lineage>
</organism>
<accession>A0A9W7LTW0</accession>
<dbReference type="AlphaFoldDB" id="A0A9W7LTW0"/>
<keyword evidence="3" id="KW-1185">Reference proteome</keyword>
<feature type="region of interest" description="Disordered" evidence="1">
    <location>
        <begin position="1"/>
        <end position="78"/>
    </location>
</feature>
<evidence type="ECO:0000313" key="2">
    <source>
        <dbReference type="EMBL" id="GMI77074.1"/>
    </source>
</evidence>
<proteinExistence type="predicted"/>
<evidence type="ECO:0000313" key="3">
    <source>
        <dbReference type="Proteomes" id="UP001165190"/>
    </source>
</evidence>
<reference evidence="2" key="1">
    <citation type="submission" date="2023-05" db="EMBL/GenBank/DDBJ databases">
        <title>Genome and transcriptome analyses reveal genes involved in the formation of fine ridges on petal epidermal cells in Hibiscus trionum.</title>
        <authorList>
            <person name="Koshimizu S."/>
            <person name="Masuda S."/>
            <person name="Ishii T."/>
            <person name="Shirasu K."/>
            <person name="Hoshino A."/>
            <person name="Arita M."/>
        </authorList>
    </citation>
    <scope>NUCLEOTIDE SEQUENCE</scope>
    <source>
        <strain evidence="2">Hamamatsu line</strain>
    </source>
</reference>
<dbReference type="Proteomes" id="UP001165190">
    <property type="component" value="Unassembled WGS sequence"/>
</dbReference>
<protein>
    <submittedName>
        <fullName evidence="2">Uncharacterized protein</fullName>
    </submittedName>
</protein>
<sequence>MAKFSLGIGEGPSNRVPKRQRTARVLDIEGSGQEKSVEGEELEGEKEASGREEELEESGGEQGAMNPQAARDDLFQLR</sequence>
<name>A0A9W7LTW0_HIBTR</name>
<gene>
    <name evidence="2" type="ORF">HRI_001376700</name>
</gene>
<comment type="caution">
    <text evidence="2">The sequence shown here is derived from an EMBL/GenBank/DDBJ whole genome shotgun (WGS) entry which is preliminary data.</text>
</comment>
<evidence type="ECO:0000256" key="1">
    <source>
        <dbReference type="SAM" id="MobiDB-lite"/>
    </source>
</evidence>